<evidence type="ECO:0000313" key="1">
    <source>
        <dbReference type="EMBL" id="KAJ8683676.1"/>
    </source>
</evidence>
<organism evidence="1 2">
    <name type="scientific">Eretmocerus hayati</name>
    <dbReference type="NCBI Taxonomy" id="131215"/>
    <lineage>
        <taxon>Eukaryota</taxon>
        <taxon>Metazoa</taxon>
        <taxon>Ecdysozoa</taxon>
        <taxon>Arthropoda</taxon>
        <taxon>Hexapoda</taxon>
        <taxon>Insecta</taxon>
        <taxon>Pterygota</taxon>
        <taxon>Neoptera</taxon>
        <taxon>Endopterygota</taxon>
        <taxon>Hymenoptera</taxon>
        <taxon>Apocrita</taxon>
        <taxon>Proctotrupomorpha</taxon>
        <taxon>Chalcidoidea</taxon>
        <taxon>Aphelinidae</taxon>
        <taxon>Aphelininae</taxon>
        <taxon>Eretmocerus</taxon>
    </lineage>
</organism>
<protein>
    <submittedName>
        <fullName evidence="1">Uncharacterized protein</fullName>
    </submittedName>
</protein>
<sequence>MDVSTLFKASVKTISLCDEIVNNQSKKTSGLKINRKQSLFTMKAKMITSQIAKLYELLLENRQAYLNFHNFLSTKAYMTDAERDEIDLAAQETISVCSKLIKELRREVILSDISQQNQEHQEIVIIVIEEYLKRACRIYSEQKALRVKQAIEMKKISKLEPLKAKDSNDVKKLNATESMDTTENMNEASVLKIQEINGDVSGVGQSENEQFSSEDIQVFEAENEQLYNELNTLTEEIAEIESKVVHISELQEIFTEKVMDQDKNLERVLTTVVGSTENVIEANEQIRKAIQRNAGLRVWVLFFLLVMSFTLIFLDWYNP</sequence>
<dbReference type="EMBL" id="CM056741">
    <property type="protein sequence ID" value="KAJ8683676.1"/>
    <property type="molecule type" value="Genomic_DNA"/>
</dbReference>
<reference evidence="1" key="1">
    <citation type="submission" date="2023-04" db="EMBL/GenBank/DDBJ databases">
        <title>A chromosome-level genome assembly of the parasitoid wasp Eretmocerus hayati.</title>
        <authorList>
            <person name="Zhong Y."/>
            <person name="Liu S."/>
            <person name="Liu Y."/>
        </authorList>
    </citation>
    <scope>NUCLEOTIDE SEQUENCE</scope>
    <source>
        <strain evidence="1">ZJU_SS_LIU_2023</strain>
    </source>
</reference>
<dbReference type="Proteomes" id="UP001239111">
    <property type="component" value="Chromosome 1"/>
</dbReference>
<evidence type="ECO:0000313" key="2">
    <source>
        <dbReference type="Proteomes" id="UP001239111"/>
    </source>
</evidence>
<comment type="caution">
    <text evidence="1">The sequence shown here is derived from an EMBL/GenBank/DDBJ whole genome shotgun (WGS) entry which is preliminary data.</text>
</comment>
<accession>A0ACC2PJQ3</accession>
<name>A0ACC2PJQ3_9HYME</name>
<proteinExistence type="predicted"/>
<gene>
    <name evidence="1" type="ORF">QAD02_019468</name>
</gene>
<keyword evidence="2" id="KW-1185">Reference proteome</keyword>